<feature type="domain" description="Mandelate racemase/muconate lactonizing enzyme C-terminal" evidence="3">
    <location>
        <begin position="126"/>
        <end position="222"/>
    </location>
</feature>
<evidence type="ECO:0000256" key="2">
    <source>
        <dbReference type="ARBA" id="ARBA00022723"/>
    </source>
</evidence>
<dbReference type="SUPFAM" id="SSF54826">
    <property type="entry name" value="Enolase N-terminal domain-like"/>
    <property type="match status" value="1"/>
</dbReference>
<reference evidence="4 5" key="1">
    <citation type="journal article" date="2019" name="Int. J. Syst. Evol. Microbiol.">
        <title>The Global Catalogue of Microorganisms (GCM) 10K type strain sequencing project: providing services to taxonomists for standard genome sequencing and annotation.</title>
        <authorList>
            <consortium name="The Broad Institute Genomics Platform"/>
            <consortium name="The Broad Institute Genome Sequencing Center for Infectious Disease"/>
            <person name="Wu L."/>
            <person name="Ma J."/>
        </authorList>
    </citation>
    <scope>NUCLEOTIDE SEQUENCE [LARGE SCALE GENOMIC DNA]</scope>
    <source>
        <strain evidence="4 5">PSR21</strain>
    </source>
</reference>
<dbReference type="AlphaFoldDB" id="A0ABD6AEN3"/>
<evidence type="ECO:0000256" key="1">
    <source>
        <dbReference type="ARBA" id="ARBA00008031"/>
    </source>
</evidence>
<protein>
    <submittedName>
        <fullName evidence="4">Mandelate racemase/muconate lactonizing enzyme family protein</fullName>
    </submittedName>
</protein>
<dbReference type="InterPro" id="IPR029017">
    <property type="entry name" value="Enolase-like_N"/>
</dbReference>
<dbReference type="Pfam" id="PF13378">
    <property type="entry name" value="MR_MLE_C"/>
    <property type="match status" value="1"/>
</dbReference>
<dbReference type="Gene3D" id="3.30.390.10">
    <property type="entry name" value="Enolase-like, N-terminal domain"/>
    <property type="match status" value="1"/>
</dbReference>
<dbReference type="SFLD" id="SFLDS00001">
    <property type="entry name" value="Enolase"/>
    <property type="match status" value="1"/>
</dbReference>
<dbReference type="InterPro" id="IPR036849">
    <property type="entry name" value="Enolase-like_C_sf"/>
</dbReference>
<accession>A0ABD6AEN3</accession>
<dbReference type="InterPro" id="IPR029065">
    <property type="entry name" value="Enolase_C-like"/>
</dbReference>
<dbReference type="Gene3D" id="3.20.20.120">
    <property type="entry name" value="Enolase-like C-terminal domain"/>
    <property type="match status" value="1"/>
</dbReference>
<dbReference type="SFLD" id="SFLDG00180">
    <property type="entry name" value="muconate_cycloisomerase"/>
    <property type="match status" value="1"/>
</dbReference>
<keyword evidence="2" id="KW-0479">Metal-binding</keyword>
<name>A0ABD6AEN3_9EURY</name>
<dbReference type="Pfam" id="PF02746">
    <property type="entry name" value="MR_MLE_N"/>
    <property type="match status" value="1"/>
</dbReference>
<dbReference type="RefSeq" id="WP_379794834.1">
    <property type="nucleotide sequence ID" value="NZ_JBHTBF010000003.1"/>
</dbReference>
<dbReference type="InterPro" id="IPR013342">
    <property type="entry name" value="Mandelate_racemase_C"/>
</dbReference>
<dbReference type="InterPro" id="IPR034593">
    <property type="entry name" value="DgoD-like"/>
</dbReference>
<dbReference type="PROSITE" id="PS00909">
    <property type="entry name" value="MR_MLE_2"/>
    <property type="match status" value="1"/>
</dbReference>
<dbReference type="InterPro" id="IPR013341">
    <property type="entry name" value="Mandelate_racemase_N_dom"/>
</dbReference>
<evidence type="ECO:0000313" key="4">
    <source>
        <dbReference type="EMBL" id="MFC7319006.1"/>
    </source>
</evidence>
<keyword evidence="5" id="KW-1185">Reference proteome</keyword>
<proteinExistence type="inferred from homology"/>
<organism evidence="4 5">
    <name type="scientific">Halomarina halobia</name>
    <dbReference type="NCBI Taxonomy" id="3033386"/>
    <lineage>
        <taxon>Archaea</taxon>
        <taxon>Methanobacteriati</taxon>
        <taxon>Methanobacteriota</taxon>
        <taxon>Stenosarchaea group</taxon>
        <taxon>Halobacteria</taxon>
        <taxon>Halobacteriales</taxon>
        <taxon>Natronomonadaceae</taxon>
        <taxon>Halomarina</taxon>
    </lineage>
</organism>
<dbReference type="Proteomes" id="UP001596547">
    <property type="component" value="Unassembled WGS sequence"/>
</dbReference>
<dbReference type="PANTHER" id="PTHR48080:SF3">
    <property type="entry name" value="ENOLASE SUPERFAMILY MEMBER DDB_G0284701"/>
    <property type="match status" value="1"/>
</dbReference>
<gene>
    <name evidence="4" type="ORF">ACFQPE_19730</name>
</gene>
<dbReference type="SUPFAM" id="SSF51604">
    <property type="entry name" value="Enolase C-terminal domain-like"/>
    <property type="match status" value="1"/>
</dbReference>
<comment type="caution">
    <text evidence="4">The sequence shown here is derived from an EMBL/GenBank/DDBJ whole genome shotgun (WGS) entry which is preliminary data.</text>
</comment>
<comment type="similarity">
    <text evidence="1">Belongs to the mandelate racemase/muconate lactonizing enzyme family.</text>
</comment>
<dbReference type="SMART" id="SM00922">
    <property type="entry name" value="MR_MLE"/>
    <property type="match status" value="1"/>
</dbReference>
<sequence length="357" mass="39146">MRGSYRASVHDFSLMDAVLVVLETVDGRRGIGTADPSPGYSRQTPDEIQKVLSQYLPTFIRASPDDPNEATRVLDRLDGCENARCAVEMAYLDLYCRAEHRSIADFFGGRRRASEPLNAWIGVDIPERMVAEAKRWRDRGFQSLKLKLDGDADRDIQRVEVVHDAVVDEMQIRADVNGAYDVETAIEVAQALEPLDLAHLEQPVPLDDIDGLEAVTQATSIPIMADECLLGLREIKEVIDRKAADRLKVKTLRLGGLQTTHRALDLAATAGISCVVGHGFGLMPATSAELQLTASHDDVFRPVENVGMLKMADEPFNQAVTVTDGSASVGDSPGHGVELREDRLSEFVEERIDITAG</sequence>
<evidence type="ECO:0000259" key="3">
    <source>
        <dbReference type="SMART" id="SM00922"/>
    </source>
</evidence>
<evidence type="ECO:0000313" key="5">
    <source>
        <dbReference type="Proteomes" id="UP001596547"/>
    </source>
</evidence>
<dbReference type="EMBL" id="JBHTBF010000003">
    <property type="protein sequence ID" value="MFC7319006.1"/>
    <property type="molecule type" value="Genomic_DNA"/>
</dbReference>
<dbReference type="PANTHER" id="PTHR48080">
    <property type="entry name" value="D-GALACTONATE DEHYDRATASE-RELATED"/>
    <property type="match status" value="1"/>
</dbReference>
<dbReference type="GO" id="GO:0046872">
    <property type="term" value="F:metal ion binding"/>
    <property type="evidence" value="ECO:0007669"/>
    <property type="project" value="UniProtKB-KW"/>
</dbReference>
<dbReference type="InterPro" id="IPR018110">
    <property type="entry name" value="Mandel_Rmase/mucon_lact_enz_CS"/>
</dbReference>